<name>A0A9P0LEL1_ACAOB</name>
<evidence type="ECO:0000313" key="6">
    <source>
        <dbReference type="EMBL" id="CAH1993296.1"/>
    </source>
</evidence>
<gene>
    <name evidence="6" type="ORF">ACAOBT_LOCUS21432</name>
</gene>
<keyword evidence="7" id="KW-1185">Reference proteome</keyword>
<comment type="caution">
    <text evidence="6">The sequence shown here is derived from an EMBL/GenBank/DDBJ whole genome shotgun (WGS) entry which is preliminary data.</text>
</comment>
<dbReference type="GO" id="GO:0020037">
    <property type="term" value="F:heme binding"/>
    <property type="evidence" value="ECO:0007669"/>
    <property type="project" value="TreeGrafter"/>
</dbReference>
<dbReference type="Proteomes" id="UP001152888">
    <property type="component" value="Unassembled WGS sequence"/>
</dbReference>
<dbReference type="GO" id="GO:0016020">
    <property type="term" value="C:membrane"/>
    <property type="evidence" value="ECO:0007669"/>
    <property type="project" value="TreeGrafter"/>
</dbReference>
<evidence type="ECO:0000256" key="4">
    <source>
        <dbReference type="ARBA" id="ARBA00038168"/>
    </source>
</evidence>
<keyword evidence="2" id="KW-0479">Metal-binding</keyword>
<dbReference type="PROSITE" id="PS50255">
    <property type="entry name" value="CYTOCHROME_B5_2"/>
    <property type="match status" value="1"/>
</dbReference>
<keyword evidence="1" id="KW-0349">Heme</keyword>
<protein>
    <recommendedName>
        <fullName evidence="5">Cytochrome b5 heme-binding domain-containing protein</fullName>
    </recommendedName>
</protein>
<evidence type="ECO:0000313" key="7">
    <source>
        <dbReference type="Proteomes" id="UP001152888"/>
    </source>
</evidence>
<dbReference type="OrthoDB" id="260091at2759"/>
<dbReference type="Gene3D" id="3.10.120.10">
    <property type="entry name" value="Cytochrome b5-like heme/steroid binding domain"/>
    <property type="match status" value="1"/>
</dbReference>
<dbReference type="EMBL" id="CAKOFQ010007169">
    <property type="protein sequence ID" value="CAH1993296.1"/>
    <property type="molecule type" value="Genomic_DNA"/>
</dbReference>
<evidence type="ECO:0000256" key="2">
    <source>
        <dbReference type="ARBA" id="ARBA00022723"/>
    </source>
</evidence>
<evidence type="ECO:0000256" key="3">
    <source>
        <dbReference type="ARBA" id="ARBA00023004"/>
    </source>
</evidence>
<evidence type="ECO:0000256" key="1">
    <source>
        <dbReference type="ARBA" id="ARBA00022617"/>
    </source>
</evidence>
<comment type="similarity">
    <text evidence="4">Belongs to the cytochrome b5 family.</text>
</comment>
<proteinExistence type="inferred from homology"/>
<evidence type="ECO:0000259" key="5">
    <source>
        <dbReference type="PROSITE" id="PS50255"/>
    </source>
</evidence>
<dbReference type="PANTHER" id="PTHR19359">
    <property type="entry name" value="CYTOCHROME B5"/>
    <property type="match status" value="1"/>
</dbReference>
<dbReference type="AlphaFoldDB" id="A0A9P0LEL1"/>
<dbReference type="InterPro" id="IPR050668">
    <property type="entry name" value="Cytochrome_b5"/>
</dbReference>
<dbReference type="Pfam" id="PF00173">
    <property type="entry name" value="Cyt-b5"/>
    <property type="match status" value="1"/>
</dbReference>
<dbReference type="PRINTS" id="PR00363">
    <property type="entry name" value="CYTOCHROMEB5"/>
</dbReference>
<sequence length="92" mass="10455">MSNFWFCKYLTGRLKLTTHPGGRDIIEEHAGKDATKYFLNIGHSSEAKNNLKALKIGEVAEEKLDRKQYHNVKNDKKPNQSFLSLVTCGLMS</sequence>
<keyword evidence="3" id="KW-0408">Iron</keyword>
<dbReference type="SUPFAM" id="SSF55856">
    <property type="entry name" value="Cytochrome b5-like heme/steroid binding domain"/>
    <property type="match status" value="1"/>
</dbReference>
<accession>A0A9P0LEL1</accession>
<reference evidence="6" key="1">
    <citation type="submission" date="2022-03" db="EMBL/GenBank/DDBJ databases">
        <authorList>
            <person name="Sayadi A."/>
        </authorList>
    </citation>
    <scope>NUCLEOTIDE SEQUENCE</scope>
</reference>
<feature type="domain" description="Cytochrome b5 heme-binding" evidence="5">
    <location>
        <begin position="16"/>
        <end position="60"/>
    </location>
</feature>
<organism evidence="6 7">
    <name type="scientific">Acanthoscelides obtectus</name>
    <name type="common">Bean weevil</name>
    <name type="synonym">Bruchus obtectus</name>
    <dbReference type="NCBI Taxonomy" id="200917"/>
    <lineage>
        <taxon>Eukaryota</taxon>
        <taxon>Metazoa</taxon>
        <taxon>Ecdysozoa</taxon>
        <taxon>Arthropoda</taxon>
        <taxon>Hexapoda</taxon>
        <taxon>Insecta</taxon>
        <taxon>Pterygota</taxon>
        <taxon>Neoptera</taxon>
        <taxon>Endopterygota</taxon>
        <taxon>Coleoptera</taxon>
        <taxon>Polyphaga</taxon>
        <taxon>Cucujiformia</taxon>
        <taxon>Chrysomeloidea</taxon>
        <taxon>Chrysomelidae</taxon>
        <taxon>Bruchinae</taxon>
        <taxon>Bruchini</taxon>
        <taxon>Acanthoscelides</taxon>
    </lineage>
</organism>
<dbReference type="InterPro" id="IPR036400">
    <property type="entry name" value="Cyt_B5-like_heme/steroid_sf"/>
</dbReference>
<dbReference type="InterPro" id="IPR001199">
    <property type="entry name" value="Cyt_B5-like_heme/steroid-bd"/>
</dbReference>
<dbReference type="GO" id="GO:0046872">
    <property type="term" value="F:metal ion binding"/>
    <property type="evidence" value="ECO:0007669"/>
    <property type="project" value="UniProtKB-KW"/>
</dbReference>